<dbReference type="SUPFAM" id="SSF50998">
    <property type="entry name" value="Quinoprotein alcohol dehydrogenase-like"/>
    <property type="match status" value="1"/>
</dbReference>
<accession>A0A1M6BL40</accession>
<dbReference type="OrthoDB" id="7156875at2"/>
<evidence type="ECO:0000313" key="3">
    <source>
        <dbReference type="EMBL" id="SHI49510.1"/>
    </source>
</evidence>
<reference evidence="3 4" key="1">
    <citation type="submission" date="2016-11" db="EMBL/GenBank/DDBJ databases">
        <authorList>
            <person name="Jaros S."/>
            <person name="Januszkiewicz K."/>
            <person name="Wedrychowicz H."/>
        </authorList>
    </citation>
    <scope>NUCLEOTIDE SEQUENCE [LARGE SCALE GENOMIC DNA]</scope>
    <source>
        <strain evidence="3 4">DSM 5091</strain>
    </source>
</reference>
<evidence type="ECO:0000256" key="1">
    <source>
        <dbReference type="SAM" id="MobiDB-lite"/>
    </source>
</evidence>
<keyword evidence="4" id="KW-1185">Reference proteome</keyword>
<feature type="signal peptide" evidence="2">
    <location>
        <begin position="1"/>
        <end position="22"/>
    </location>
</feature>
<gene>
    <name evidence="3" type="ORF">SAMN02745165_00225</name>
</gene>
<dbReference type="Proteomes" id="UP000184171">
    <property type="component" value="Unassembled WGS sequence"/>
</dbReference>
<dbReference type="EMBL" id="FQZT01000001">
    <property type="protein sequence ID" value="SHI49510.1"/>
    <property type="molecule type" value="Genomic_DNA"/>
</dbReference>
<evidence type="ECO:0000313" key="4">
    <source>
        <dbReference type="Proteomes" id="UP000184171"/>
    </source>
</evidence>
<dbReference type="RefSeq" id="WP_072904905.1">
    <property type="nucleotide sequence ID" value="NZ_FQZT01000001.1"/>
</dbReference>
<feature type="chain" id="PRO_5013178054" evidence="2">
    <location>
        <begin position="23"/>
        <end position="1283"/>
    </location>
</feature>
<name>A0A1M6BL40_MALRU</name>
<keyword evidence="2" id="KW-0732">Signal</keyword>
<feature type="region of interest" description="Disordered" evidence="1">
    <location>
        <begin position="398"/>
        <end position="422"/>
    </location>
</feature>
<protein>
    <submittedName>
        <fullName evidence="3">Type IV pilus assembly protein PilY1</fullName>
    </submittedName>
</protein>
<organism evidence="3 4">
    <name type="scientific">Malonomonas rubra DSM 5091</name>
    <dbReference type="NCBI Taxonomy" id="1122189"/>
    <lineage>
        <taxon>Bacteria</taxon>
        <taxon>Pseudomonadati</taxon>
        <taxon>Thermodesulfobacteriota</taxon>
        <taxon>Desulfuromonadia</taxon>
        <taxon>Desulfuromonadales</taxon>
        <taxon>Geopsychrobacteraceae</taxon>
        <taxon>Malonomonas</taxon>
    </lineage>
</organism>
<dbReference type="PROSITE" id="PS51257">
    <property type="entry name" value="PROKAR_LIPOPROTEIN"/>
    <property type="match status" value="1"/>
</dbReference>
<sequence>MKNKVLLIVVVLVLSLACQLHAKPDYYYGDAAVYTGTSSEARPNIMFLIDNSGAMKDMGSVEPYDPSVDYSVGMAVPYPREQVYLRNVANENNTNYQEVSFTVDEIECSRITDNEGSGSWQTSFYGIDSDGVEVTDYADTDGDDTYHRANPDGDGFDDDSGETHPRYALEQNGFWYGALHSQGYCPNNQNQFENYFTGNFRNYLENVAVATTWAANTPYAMGDLVEESSAVEGLILKCVGAGTSGGTALDWDNMVTGTIFTDGTVSWEVLGTVMDMVQYQMEHVVFDQVRELANMGMMTFGDNNHGGKIIVPVVKAGLNDTGGPDNYDDLVAGLTVLEDLVNGNTQPVNESMWDAYLYWIGEADSSDGIASDSAAYDSPIEHWCQSNHLVILTTGSAGNNSQTKTKVRTESGEDSGDLTGDGHEGLADDVAALLYDYLNYDIDGFTPKVNTHIIQMMTPEVERLKTAAETYGHGIYRNINNPGELIEALTDIITGILEEDSSFVAPVVPASPENRAYSGQRIYLGFFKPMEDEPWYGNLKKFGLNYYSQITAFNGSGDTVLATDSDGYFLTDGDGNPTIASFWFVDANGDNVPDDLDGGWVDDGGVAEILKGNVASRNIYTIADTASPETDLNADENLFKVNTDGSPNISAATLDVADDATAVKTINFIRGYDAFGDAGGATTDVRPWVMGDIMHSKPVVLNYANYTFTEANEADSAVNKAYIFVGANDGMLHAFRDSTGEEAWAFIPPDLLPNLQYIRDTDHHYYFVDNSPTIYVYDEDNDGTIETGGTNQDKAILICGMRRGGGTSTITSGPSGSYFAIDISNPEDPQYMWSINSDTTDYGEMGQTWSLPRLTKVRDGSASKVVVVVGAGYDTNEDLRYGQNQQYPSTDANTITSLASQGAEGVTSAGTSDPYLPSGRGIFMIELASLSSTDGSPDFTNSGDLVWSYTYDDDSNMTYSIPSDPLVIDRDSDGYTDHVYVGDTGGQLWRFNINGSDTTNWTGTRIFTANVSTSSDNGRKIFFKPTATIMGYDTFLYFGTGDREHPLNTAVADRFYVVRDRQKPSPSASDHVWDYAVDGPLTESKLVDLTEDQLQDSSVSGTVKETLRDKLSYPDYTDNPDNDTSNSDTYYGWYIKLVNPEIDDNGDEIQAKYGEKVLSVPKVFNNVLYFTTYTPITPSDADDPCAGQLGPSLLYAVTADTAEAVYNFYEGNDTVDDETGETTPVLARQDRALNVGDGIASEPLIMVNSKGAVSVMVGRGGGFFNTGAVGEVDPVFPLYWMKW</sequence>
<dbReference type="InterPro" id="IPR011047">
    <property type="entry name" value="Quinoprotein_ADH-like_sf"/>
</dbReference>
<evidence type="ECO:0000256" key="2">
    <source>
        <dbReference type="SAM" id="SignalP"/>
    </source>
</evidence>
<feature type="region of interest" description="Disordered" evidence="1">
    <location>
        <begin position="142"/>
        <end position="163"/>
    </location>
</feature>
<proteinExistence type="predicted"/>
<dbReference type="STRING" id="1122189.SAMN02745165_00225"/>